<evidence type="ECO:0008006" key="4">
    <source>
        <dbReference type="Google" id="ProtNLM"/>
    </source>
</evidence>
<evidence type="ECO:0000256" key="1">
    <source>
        <dbReference type="SAM" id="MobiDB-lite"/>
    </source>
</evidence>
<reference evidence="2 3" key="1">
    <citation type="submission" date="2022-04" db="EMBL/GenBank/DDBJ databases">
        <title>Leucobacter sp. isolated from rhizosphere of onion.</title>
        <authorList>
            <person name="Won M."/>
            <person name="Lee C.-M."/>
            <person name="Woen H.-Y."/>
            <person name="Kwon S.-W."/>
        </authorList>
    </citation>
    <scope>NUCLEOTIDE SEQUENCE [LARGE SCALE GENOMIC DNA]</scope>
    <source>
        <strain evidence="2 3">H25R-14</strain>
    </source>
</reference>
<feature type="region of interest" description="Disordered" evidence="1">
    <location>
        <begin position="1"/>
        <end position="70"/>
    </location>
</feature>
<feature type="compositionally biased region" description="Basic and acidic residues" evidence="1">
    <location>
        <begin position="17"/>
        <end position="36"/>
    </location>
</feature>
<protein>
    <recommendedName>
        <fullName evidence="4">Multidrug transporter</fullName>
    </recommendedName>
</protein>
<name>A0ABY4FT38_9MICO</name>
<sequence length="70" mass="7520">MSDTGVPNEEIDEDHELVETAHRDQEHAVDPEHEPDTETAGLSPAEALEELGEDVSSSPAQRGRPEVSGS</sequence>
<keyword evidence="3" id="KW-1185">Reference proteome</keyword>
<gene>
    <name evidence="2" type="ORF">MUN76_10220</name>
</gene>
<dbReference type="RefSeq" id="WP_244684436.1">
    <property type="nucleotide sequence ID" value="NZ_CP095043.1"/>
</dbReference>
<evidence type="ECO:0000313" key="3">
    <source>
        <dbReference type="Proteomes" id="UP000831775"/>
    </source>
</evidence>
<evidence type="ECO:0000313" key="2">
    <source>
        <dbReference type="EMBL" id="UOQ59427.1"/>
    </source>
</evidence>
<proteinExistence type="predicted"/>
<dbReference type="Proteomes" id="UP000831775">
    <property type="component" value="Chromosome"/>
</dbReference>
<accession>A0ABY4FT38</accession>
<organism evidence="2 3">
    <name type="scientific">Leucobacter rhizosphaerae</name>
    <dbReference type="NCBI Taxonomy" id="2932245"/>
    <lineage>
        <taxon>Bacteria</taxon>
        <taxon>Bacillati</taxon>
        <taxon>Actinomycetota</taxon>
        <taxon>Actinomycetes</taxon>
        <taxon>Micrococcales</taxon>
        <taxon>Microbacteriaceae</taxon>
        <taxon>Leucobacter</taxon>
    </lineage>
</organism>
<dbReference type="EMBL" id="CP095043">
    <property type="protein sequence ID" value="UOQ59427.1"/>
    <property type="molecule type" value="Genomic_DNA"/>
</dbReference>